<evidence type="ECO:0000313" key="5">
    <source>
        <dbReference type="EMBL" id="SPE76961.1"/>
    </source>
</evidence>
<proteinExistence type="inferred from homology"/>
<feature type="compositionally biased region" description="Low complexity" evidence="4">
    <location>
        <begin position="258"/>
        <end position="276"/>
    </location>
</feature>
<evidence type="ECO:0000256" key="2">
    <source>
        <dbReference type="ARBA" id="ARBA00022729"/>
    </source>
</evidence>
<dbReference type="GO" id="GO:0050821">
    <property type="term" value="P:protein stabilization"/>
    <property type="evidence" value="ECO:0007669"/>
    <property type="project" value="TreeGrafter"/>
</dbReference>
<dbReference type="PANTHER" id="PTHR35089:SF1">
    <property type="entry name" value="CHAPERONE PROTEIN SKP"/>
    <property type="match status" value="1"/>
</dbReference>
<feature type="compositionally biased region" description="Basic and acidic residues" evidence="4">
    <location>
        <begin position="225"/>
        <end position="251"/>
    </location>
</feature>
<evidence type="ECO:0000256" key="4">
    <source>
        <dbReference type="SAM" id="MobiDB-lite"/>
    </source>
</evidence>
<organism evidence="5 6">
    <name type="scientific">Flavobacterium columnare</name>
    <dbReference type="NCBI Taxonomy" id="996"/>
    <lineage>
        <taxon>Bacteria</taxon>
        <taxon>Pseudomonadati</taxon>
        <taxon>Bacteroidota</taxon>
        <taxon>Flavobacteriia</taxon>
        <taxon>Flavobacteriales</taxon>
        <taxon>Flavobacteriaceae</taxon>
        <taxon>Flavobacterium</taxon>
    </lineage>
</organism>
<name>A0A2N9P9F5_9FLAO</name>
<dbReference type="Pfam" id="PF03938">
    <property type="entry name" value="OmpH"/>
    <property type="match status" value="1"/>
</dbReference>
<feature type="region of interest" description="Disordered" evidence="4">
    <location>
        <begin position="316"/>
        <end position="340"/>
    </location>
</feature>
<feature type="coiled-coil region" evidence="3">
    <location>
        <begin position="45"/>
        <end position="105"/>
    </location>
</feature>
<keyword evidence="2" id="KW-0732">Signal</keyword>
<dbReference type="GO" id="GO:0051082">
    <property type="term" value="F:unfolded protein binding"/>
    <property type="evidence" value="ECO:0007669"/>
    <property type="project" value="InterPro"/>
</dbReference>
<gene>
    <name evidence="5" type="ORF">FLACOL_00950</name>
</gene>
<dbReference type="SMART" id="SM00935">
    <property type="entry name" value="OmpH"/>
    <property type="match status" value="1"/>
</dbReference>
<comment type="similarity">
    <text evidence="1">Belongs to the Skp family.</text>
</comment>
<accession>A0A2N9P9F5</accession>
<dbReference type="InterPro" id="IPR024930">
    <property type="entry name" value="Skp_dom_sf"/>
</dbReference>
<protein>
    <submittedName>
        <fullName evidence="5">Outer membrane protein (OmpH-like)</fullName>
    </submittedName>
</protein>
<evidence type="ECO:0000256" key="1">
    <source>
        <dbReference type="ARBA" id="ARBA00009091"/>
    </source>
</evidence>
<dbReference type="AlphaFoldDB" id="A0A2N9P9F5"/>
<dbReference type="PANTHER" id="PTHR35089">
    <property type="entry name" value="CHAPERONE PROTEIN SKP"/>
    <property type="match status" value="1"/>
</dbReference>
<dbReference type="EMBL" id="OLKH01000075">
    <property type="protein sequence ID" value="SPE76961.1"/>
    <property type="molecule type" value="Genomic_DNA"/>
</dbReference>
<evidence type="ECO:0000256" key="3">
    <source>
        <dbReference type="SAM" id="Coils"/>
    </source>
</evidence>
<dbReference type="GO" id="GO:0005829">
    <property type="term" value="C:cytosol"/>
    <property type="evidence" value="ECO:0007669"/>
    <property type="project" value="TreeGrafter"/>
</dbReference>
<dbReference type="RefSeq" id="WP_105195780.1">
    <property type="nucleotide sequence ID" value="NZ_OLKH01000075.1"/>
</dbReference>
<feature type="region of interest" description="Disordered" evidence="4">
    <location>
        <begin position="225"/>
        <end position="291"/>
    </location>
</feature>
<reference evidence="5 6" key="1">
    <citation type="submission" date="2018-02" db="EMBL/GenBank/DDBJ databases">
        <authorList>
            <person name="Cohen D.B."/>
            <person name="Kent A.D."/>
        </authorList>
    </citation>
    <scope>NUCLEOTIDE SEQUENCE [LARGE SCALE GENOMIC DNA]</scope>
    <source>
        <strain evidence="5">CIP109753</strain>
    </source>
</reference>
<keyword evidence="3" id="KW-0175">Coiled coil</keyword>
<dbReference type="InterPro" id="IPR005632">
    <property type="entry name" value="Chaperone_Skp"/>
</dbReference>
<evidence type="ECO:0000313" key="6">
    <source>
        <dbReference type="Proteomes" id="UP000238180"/>
    </source>
</evidence>
<dbReference type="SMR" id="A0A2N9P9F5"/>
<sequence length="340" mass="40110">MKRFFLLLGLITITNIKAQNKAGIKIGYIDMEYILENTPDYKEASSQLEEKAQKWKQDIETKKNAINKLKETLKSESALLTKELIKEREEEIKFQENQLLDYQQKRFGSRGDLALQKEAILKPVQDQVFNAVQDLAEKKQYDYIFDKSSAQLTMLFSAKRFDISDLVVRIITRAEKREELNKKQQKALEEKEAKEDEIAENTNLAERKKILDEKKSRREQILEARRSETEKKRRDYEEKRKKQLEEQEAKKTGITIDSSKNNSSQNNTVNTQSVNFNKREDKKTSQDSTRIIREAARQELIEKNKKTLEERKKALEEKRKKILEDKEAQRKAQEEKKSTN</sequence>
<feature type="compositionally biased region" description="Basic and acidic residues" evidence="4">
    <location>
        <begin position="277"/>
        <end position="291"/>
    </location>
</feature>
<dbReference type="Proteomes" id="UP000238180">
    <property type="component" value="Unassembled WGS sequence"/>
</dbReference>
<dbReference type="Gene3D" id="3.30.910.20">
    <property type="entry name" value="Skp domain"/>
    <property type="match status" value="1"/>
</dbReference>
<dbReference type="SUPFAM" id="SSF111384">
    <property type="entry name" value="OmpH-like"/>
    <property type="match status" value="1"/>
</dbReference>